<reference evidence="1 2" key="1">
    <citation type="journal article" date="2018" name="Sci. Rep.">
        <title>Genome sequence of the cauliflower mushroom Sparassis crispa (Hanabiratake) and its association with beneficial usage.</title>
        <authorList>
            <person name="Kiyama R."/>
            <person name="Furutani Y."/>
            <person name="Kawaguchi K."/>
            <person name="Nakanishi T."/>
        </authorList>
    </citation>
    <scope>NUCLEOTIDE SEQUENCE [LARGE SCALE GENOMIC DNA]</scope>
</reference>
<sequence>MHSVTHARSSRLPPEILEHIFLCNFSYEVPGADIHAHENPHSWRANVKSILPCCGVSRDWYCVASGLLYRQRIDIRSVKAMKLLLRTVKEFKTRRESCPIRHLSVCNYAILHSSTFRQELNELTTVLLAHCTELQCLECRFISLLQSPNTPSPFPIFSSLRELSIGDVHLGDIAPLLICAPALKRLDASMLGNPLFPSPSDALDALLSVPPPAFSLRDLRVANCRLSQAQARWLLANSRDIAQVDLLAGQYGMLAPLSCTIGRTVHSLYIRDFPQDSVGVAHDISRFTRLTALRLGHYDWSWSELLSAITAPLEWLELPYSKVALTYLTTALSDRTWLQSLGKVVIYHLGNTDRLHQVNSADVKANRKMLKEVCYIRGIECSWVEEKVSGRDVGVVCLSKCGIVRA</sequence>
<proteinExistence type="predicted"/>
<dbReference type="OrthoDB" id="2672295at2759"/>
<comment type="caution">
    <text evidence="1">The sequence shown here is derived from an EMBL/GenBank/DDBJ whole genome shotgun (WGS) entry which is preliminary data.</text>
</comment>
<dbReference type="SUPFAM" id="SSF52047">
    <property type="entry name" value="RNI-like"/>
    <property type="match status" value="1"/>
</dbReference>
<name>A0A401GDG6_9APHY</name>
<dbReference type="AlphaFoldDB" id="A0A401GDG6"/>
<evidence type="ECO:0000313" key="1">
    <source>
        <dbReference type="EMBL" id="GBE80229.1"/>
    </source>
</evidence>
<dbReference type="InParanoid" id="A0A401GDG6"/>
<protein>
    <submittedName>
        <fullName evidence="1">Uncharacterized protein</fullName>
    </submittedName>
</protein>
<dbReference type="Proteomes" id="UP000287166">
    <property type="component" value="Unassembled WGS sequence"/>
</dbReference>
<organism evidence="1 2">
    <name type="scientific">Sparassis crispa</name>
    <dbReference type="NCBI Taxonomy" id="139825"/>
    <lineage>
        <taxon>Eukaryota</taxon>
        <taxon>Fungi</taxon>
        <taxon>Dikarya</taxon>
        <taxon>Basidiomycota</taxon>
        <taxon>Agaricomycotina</taxon>
        <taxon>Agaricomycetes</taxon>
        <taxon>Polyporales</taxon>
        <taxon>Sparassidaceae</taxon>
        <taxon>Sparassis</taxon>
    </lineage>
</organism>
<gene>
    <name evidence="1" type="ORF">SCP_0214390</name>
</gene>
<dbReference type="GeneID" id="38777146"/>
<dbReference type="EMBL" id="BFAD01000002">
    <property type="protein sequence ID" value="GBE80229.1"/>
    <property type="molecule type" value="Genomic_DNA"/>
</dbReference>
<keyword evidence="2" id="KW-1185">Reference proteome</keyword>
<dbReference type="Gene3D" id="3.80.10.10">
    <property type="entry name" value="Ribonuclease Inhibitor"/>
    <property type="match status" value="1"/>
</dbReference>
<dbReference type="InterPro" id="IPR032675">
    <property type="entry name" value="LRR_dom_sf"/>
</dbReference>
<evidence type="ECO:0000313" key="2">
    <source>
        <dbReference type="Proteomes" id="UP000287166"/>
    </source>
</evidence>
<dbReference type="RefSeq" id="XP_027611142.1">
    <property type="nucleotide sequence ID" value="XM_027755341.1"/>
</dbReference>
<accession>A0A401GDG6</accession>